<dbReference type="InterPro" id="IPR029151">
    <property type="entry name" value="Sensor-like_sf"/>
</dbReference>
<dbReference type="PANTHER" id="PTHR43065">
    <property type="entry name" value="SENSOR HISTIDINE KINASE"/>
    <property type="match status" value="1"/>
</dbReference>
<dbReference type="InterPro" id="IPR048760">
    <property type="entry name" value="VP0354-like_sensor_dom"/>
</dbReference>
<dbReference type="Gene3D" id="3.30.565.10">
    <property type="entry name" value="Histidine kinase-like ATPase, C-terminal domain"/>
    <property type="match status" value="1"/>
</dbReference>
<keyword evidence="4" id="KW-1003">Cell membrane</keyword>
<dbReference type="Proteomes" id="UP000013165">
    <property type="component" value="Unassembled WGS sequence"/>
</dbReference>
<dbReference type="PATRIC" id="fig|626887.3.peg.1564"/>
<dbReference type="InterPro" id="IPR005467">
    <property type="entry name" value="His_kinase_dom"/>
</dbReference>
<evidence type="ECO:0000256" key="7">
    <source>
        <dbReference type="SAM" id="Phobius"/>
    </source>
</evidence>
<evidence type="ECO:0000256" key="4">
    <source>
        <dbReference type="ARBA" id="ARBA00022475"/>
    </source>
</evidence>
<dbReference type="SUPFAM" id="SSF103190">
    <property type="entry name" value="Sensory domain-like"/>
    <property type="match status" value="2"/>
</dbReference>
<dbReference type="Pfam" id="PF02518">
    <property type="entry name" value="HATPase_c"/>
    <property type="match status" value="1"/>
</dbReference>
<sequence length="649" mass="72571">MAGSFKRVVPRVREHLSDHAVFYSIFLPFVLVIALASVVLYMVLVELRLAPVKMEQLDKVDAAKSEILRELGQIERVPSLIRRNPDVRESLEANSPLALDTLVSEFSFFSHVSPLISQVRWLDSTGMERVRVNVERGVARAVPEEQLQSKQHRDYFKDAWPLGPTETYLSAVDLNMEGGSVVWPLEPTVRAAVRTGENDNLRDGLLVVNFDLSPLFSRLRRLSDETQQLEIVDQNSFWLLHPDTSMEWGFLSTSESHRLVSADPGFWNDIQNNEVGLGAVDDTLMRSFSKVRFSSGERTSRTEALADMIVIVQTRQNIVGAIKTSSALFAAACGLLLVMGAGALGWNLSAAYNRENGLKRDLQREGEDLKRAYRSLSSAHERTVLLQNELVESRKLSSLGMVVAGVAQELNTPTSSAILNLDWARTLENDIEYRLRDHDTWPSLENDFLICRERLDSASADVRHVDELINSFKRLAVDRTLQAPELFELRGRIDDVLVTMETRLNHHGVDVITNVSDDIALESYPGIFSLVIQYILDNTLEHAFEGAKSGKLKIHGRVDSGRHIILEISDNGRGIDAHIAGKVFDPFVTSARNRGHIGLGMHFVHQWVHNLLQGVIVLESQPGLGTRHIITLPVTLPQPGRTTAARLSI</sequence>
<evidence type="ECO:0000313" key="9">
    <source>
        <dbReference type="EMBL" id="ENO15247.1"/>
    </source>
</evidence>
<reference evidence="9 10" key="1">
    <citation type="journal article" date="2013" name="Genome Announc.">
        <title>Genome Sequence of the Polycyclic Aromatic Hydrocarbon-Degrading Bacterium Strain Marinobacter nanhaiticus D15-8WT.</title>
        <authorList>
            <person name="Cui Z."/>
            <person name="Gao W."/>
            <person name="Li Q."/>
            <person name="Xu G."/>
            <person name="Zheng L."/>
        </authorList>
    </citation>
    <scope>NUCLEOTIDE SEQUENCE [LARGE SCALE GENOMIC DNA]</scope>
    <source>
        <strain evidence="9 10">D15-8W</strain>
    </source>
</reference>
<dbReference type="SMART" id="SM00387">
    <property type="entry name" value="HATPase_c"/>
    <property type="match status" value="1"/>
</dbReference>
<keyword evidence="9" id="KW-0418">Kinase</keyword>
<evidence type="ECO:0000256" key="1">
    <source>
        <dbReference type="ARBA" id="ARBA00000085"/>
    </source>
</evidence>
<proteinExistence type="predicted"/>
<protein>
    <recommendedName>
        <fullName evidence="3">histidine kinase</fullName>
        <ecNumber evidence="3">2.7.13.3</ecNumber>
    </recommendedName>
</protein>
<dbReference type="Gene3D" id="1.10.287.130">
    <property type="match status" value="1"/>
</dbReference>
<dbReference type="OrthoDB" id="2521613at2"/>
<name>N6WW53_9GAMM</name>
<dbReference type="RefSeq" id="WP_004579543.1">
    <property type="nucleotide sequence ID" value="NZ_AP028878.1"/>
</dbReference>
<evidence type="ECO:0000259" key="8">
    <source>
        <dbReference type="PROSITE" id="PS50109"/>
    </source>
</evidence>
<dbReference type="InterPro" id="IPR036890">
    <property type="entry name" value="HATPase_C_sf"/>
</dbReference>
<dbReference type="PROSITE" id="PS50109">
    <property type="entry name" value="HIS_KIN"/>
    <property type="match status" value="1"/>
</dbReference>
<dbReference type="Gene3D" id="3.30.450.20">
    <property type="entry name" value="PAS domain"/>
    <property type="match status" value="2"/>
</dbReference>
<dbReference type="GO" id="GO:0004673">
    <property type="term" value="F:protein histidine kinase activity"/>
    <property type="evidence" value="ECO:0007669"/>
    <property type="project" value="UniProtKB-EC"/>
</dbReference>
<organism evidence="9 10">
    <name type="scientific">Marinobacter nanhaiticus D15-8W</name>
    <dbReference type="NCBI Taxonomy" id="626887"/>
    <lineage>
        <taxon>Bacteria</taxon>
        <taxon>Pseudomonadati</taxon>
        <taxon>Pseudomonadota</taxon>
        <taxon>Gammaproteobacteria</taxon>
        <taxon>Pseudomonadales</taxon>
        <taxon>Marinobacteraceae</taxon>
        <taxon>Marinobacter</taxon>
    </lineage>
</organism>
<dbReference type="SUPFAM" id="SSF55874">
    <property type="entry name" value="ATPase domain of HSP90 chaperone/DNA topoisomerase II/histidine kinase"/>
    <property type="match status" value="1"/>
</dbReference>
<dbReference type="HOGENOM" id="CLU_000445_133_5_6"/>
<dbReference type="eggNOG" id="COG4191">
    <property type="taxonomic scope" value="Bacteria"/>
</dbReference>
<dbReference type="InterPro" id="IPR003594">
    <property type="entry name" value="HATPase_dom"/>
</dbReference>
<evidence type="ECO:0000256" key="5">
    <source>
        <dbReference type="ARBA" id="ARBA00022692"/>
    </source>
</evidence>
<keyword evidence="5 7" id="KW-0812">Transmembrane</keyword>
<comment type="catalytic activity">
    <reaction evidence="1">
        <text>ATP + protein L-histidine = ADP + protein N-phospho-L-histidine.</text>
        <dbReference type="EC" id="2.7.13.3"/>
    </reaction>
</comment>
<comment type="caution">
    <text evidence="9">The sequence shown here is derived from an EMBL/GenBank/DDBJ whole genome shotgun (WGS) entry which is preliminary data.</text>
</comment>
<dbReference type="GO" id="GO:0005886">
    <property type="term" value="C:plasma membrane"/>
    <property type="evidence" value="ECO:0007669"/>
    <property type="project" value="UniProtKB-SubCell"/>
</dbReference>
<evidence type="ECO:0000313" key="10">
    <source>
        <dbReference type="Proteomes" id="UP000013165"/>
    </source>
</evidence>
<dbReference type="Pfam" id="PF21623">
    <property type="entry name" value="HK_sensor_dom_bact"/>
    <property type="match status" value="1"/>
</dbReference>
<keyword evidence="9" id="KW-0808">Transferase</keyword>
<dbReference type="STRING" id="626887.J057_07851"/>
<keyword evidence="7" id="KW-0472">Membrane</keyword>
<evidence type="ECO:0000256" key="6">
    <source>
        <dbReference type="ARBA" id="ARBA00022989"/>
    </source>
</evidence>
<feature type="domain" description="Histidine kinase" evidence="8">
    <location>
        <begin position="405"/>
        <end position="636"/>
    </location>
</feature>
<gene>
    <name evidence="9" type="ORF">J057_07851</name>
</gene>
<accession>N6WW53</accession>
<dbReference type="AlphaFoldDB" id="N6WW53"/>
<evidence type="ECO:0000256" key="2">
    <source>
        <dbReference type="ARBA" id="ARBA00004651"/>
    </source>
</evidence>
<comment type="subcellular location">
    <subcellularLocation>
        <location evidence="2">Cell membrane</location>
        <topology evidence="2">Multi-pass membrane protein</topology>
    </subcellularLocation>
</comment>
<keyword evidence="10" id="KW-1185">Reference proteome</keyword>
<dbReference type="EC" id="2.7.13.3" evidence="3"/>
<evidence type="ECO:0000256" key="3">
    <source>
        <dbReference type="ARBA" id="ARBA00012438"/>
    </source>
</evidence>
<dbReference type="PRINTS" id="PR00344">
    <property type="entry name" value="BCTRLSENSOR"/>
</dbReference>
<feature type="transmembrane region" description="Helical" evidence="7">
    <location>
        <begin position="20"/>
        <end position="44"/>
    </location>
</feature>
<dbReference type="EMBL" id="APLQ01000011">
    <property type="protein sequence ID" value="ENO15247.1"/>
    <property type="molecule type" value="Genomic_DNA"/>
</dbReference>
<dbReference type="InterPro" id="IPR004358">
    <property type="entry name" value="Sig_transdc_His_kin-like_C"/>
</dbReference>
<keyword evidence="6 7" id="KW-1133">Transmembrane helix</keyword>